<accession>A0A3P7JES9</accession>
<dbReference type="Pfam" id="PF03567">
    <property type="entry name" value="Sulfotransfer_2"/>
    <property type="match status" value="1"/>
</dbReference>
<evidence type="ECO:0000313" key="2">
    <source>
        <dbReference type="Proteomes" id="UP000270094"/>
    </source>
</evidence>
<dbReference type="GO" id="GO:0047756">
    <property type="term" value="F:chondroitin 4-sulfotransferase activity"/>
    <property type="evidence" value="ECO:0007669"/>
    <property type="project" value="InterPro"/>
</dbReference>
<evidence type="ECO:0008006" key="3">
    <source>
        <dbReference type="Google" id="ProtNLM"/>
    </source>
</evidence>
<reference evidence="1 2" key="1">
    <citation type="submission" date="2018-11" db="EMBL/GenBank/DDBJ databases">
        <authorList>
            <consortium name="Pathogen Informatics"/>
        </authorList>
    </citation>
    <scope>NUCLEOTIDE SEQUENCE [LARGE SCALE GENOMIC DNA]</scope>
</reference>
<evidence type="ECO:0000313" key="1">
    <source>
        <dbReference type="EMBL" id="VDM74567.1"/>
    </source>
</evidence>
<dbReference type="GO" id="GO:0016020">
    <property type="term" value="C:membrane"/>
    <property type="evidence" value="ECO:0007669"/>
    <property type="project" value="InterPro"/>
</dbReference>
<dbReference type="OrthoDB" id="408912at2759"/>
<dbReference type="AlphaFoldDB" id="A0A3P7JES9"/>
<keyword evidence="2" id="KW-1185">Reference proteome</keyword>
<protein>
    <recommendedName>
        <fullName evidence="3">Sulfotransferase domain-containing protein</fullName>
    </recommendedName>
</protein>
<organism evidence="1 2">
    <name type="scientific">Strongylus vulgaris</name>
    <name type="common">Blood worm</name>
    <dbReference type="NCBI Taxonomy" id="40348"/>
    <lineage>
        <taxon>Eukaryota</taxon>
        <taxon>Metazoa</taxon>
        <taxon>Ecdysozoa</taxon>
        <taxon>Nematoda</taxon>
        <taxon>Chromadorea</taxon>
        <taxon>Rhabditida</taxon>
        <taxon>Rhabditina</taxon>
        <taxon>Rhabditomorpha</taxon>
        <taxon>Strongyloidea</taxon>
        <taxon>Strongylidae</taxon>
        <taxon>Strongylus</taxon>
    </lineage>
</organism>
<name>A0A3P7JES9_STRVU</name>
<dbReference type="InterPro" id="IPR007669">
    <property type="entry name" value="Chst-1-like"/>
</dbReference>
<gene>
    <name evidence="1" type="ORF">SVUK_LOCUS9565</name>
</gene>
<dbReference type="PANTHER" id="PTHR22900">
    <property type="entry name" value="PROTEIN CBG14245-RELATED"/>
    <property type="match status" value="1"/>
</dbReference>
<proteinExistence type="predicted"/>
<dbReference type="Proteomes" id="UP000270094">
    <property type="component" value="Unassembled WGS sequence"/>
</dbReference>
<dbReference type="GO" id="GO:1902884">
    <property type="term" value="P:positive regulation of response to oxidative stress"/>
    <property type="evidence" value="ECO:0007669"/>
    <property type="project" value="InterPro"/>
</dbReference>
<dbReference type="GO" id="GO:0050650">
    <property type="term" value="P:chondroitin sulfate proteoglycan biosynthetic process"/>
    <property type="evidence" value="ECO:0007669"/>
    <property type="project" value="InterPro"/>
</dbReference>
<dbReference type="InterPro" id="IPR005331">
    <property type="entry name" value="Sulfotransferase"/>
</dbReference>
<dbReference type="EMBL" id="UYYB01094530">
    <property type="protein sequence ID" value="VDM74567.1"/>
    <property type="molecule type" value="Genomic_DNA"/>
</dbReference>
<sequence length="236" mass="27745">MSTIMTAIMCYLYDELAYKKNMINIVEDGYRKRFCKKKNEYDSIQSLVAFRNSTTNSKLSWLNILIVRDPLERFLSGFVNKCVREVGRPNPCYNCNGDIKCVMEKQYEQLMGNAQKPSFLHTVEDAHFAPQSWHCELRKNIRKYKIIKYGGSNSSSESMFDELEKELKNRGVGQGVLNDIRAQVLHKRTMHQTYNSKARIDYESQIRNSPYLMKLLVKMFYYDYLLFGYPLPEISE</sequence>
<dbReference type="PANTHER" id="PTHR22900:SF5">
    <property type="entry name" value="PROTEIN CBG14245"/>
    <property type="match status" value="1"/>
</dbReference>